<dbReference type="EMBL" id="CAJOBP010030423">
    <property type="protein sequence ID" value="CAF4656247.1"/>
    <property type="molecule type" value="Genomic_DNA"/>
</dbReference>
<keyword evidence="2" id="KW-1185">Reference proteome</keyword>
<dbReference type="InterPro" id="IPR016186">
    <property type="entry name" value="C-type_lectin-like/link_sf"/>
</dbReference>
<accession>A0A821FYG3</accession>
<sequence length="82" mass="9194">MTYIEGVEIQCPDLYSTNNDTDLCYYNTKNSYSWSDAYNQCLSGTADGILIQIFSTDQFNLLKKINIDGAGLFWLGANNFAS</sequence>
<proteinExistence type="predicted"/>
<reference evidence="1" key="1">
    <citation type="submission" date="2021-02" db="EMBL/GenBank/DDBJ databases">
        <authorList>
            <person name="Nowell W R."/>
        </authorList>
    </citation>
    <scope>NUCLEOTIDE SEQUENCE</scope>
</reference>
<comment type="caution">
    <text evidence="1">The sequence shown here is derived from an EMBL/GenBank/DDBJ whole genome shotgun (WGS) entry which is preliminary data.</text>
</comment>
<organism evidence="1 2">
    <name type="scientific">Rotaria socialis</name>
    <dbReference type="NCBI Taxonomy" id="392032"/>
    <lineage>
        <taxon>Eukaryota</taxon>
        <taxon>Metazoa</taxon>
        <taxon>Spiralia</taxon>
        <taxon>Gnathifera</taxon>
        <taxon>Rotifera</taxon>
        <taxon>Eurotatoria</taxon>
        <taxon>Bdelloidea</taxon>
        <taxon>Philodinida</taxon>
        <taxon>Philodinidae</taxon>
        <taxon>Rotaria</taxon>
    </lineage>
</organism>
<dbReference type="AlphaFoldDB" id="A0A821FYG3"/>
<feature type="non-terminal residue" evidence="1">
    <location>
        <position position="1"/>
    </location>
</feature>
<dbReference type="Gene3D" id="3.10.100.10">
    <property type="entry name" value="Mannose-Binding Protein A, subunit A"/>
    <property type="match status" value="1"/>
</dbReference>
<dbReference type="InterPro" id="IPR016187">
    <property type="entry name" value="CTDL_fold"/>
</dbReference>
<name>A0A821FYG3_9BILA</name>
<dbReference type="SUPFAM" id="SSF56436">
    <property type="entry name" value="C-type lectin-like"/>
    <property type="match status" value="1"/>
</dbReference>
<dbReference type="Proteomes" id="UP000663873">
    <property type="component" value="Unassembled WGS sequence"/>
</dbReference>
<evidence type="ECO:0000313" key="2">
    <source>
        <dbReference type="Proteomes" id="UP000663873"/>
    </source>
</evidence>
<evidence type="ECO:0000313" key="1">
    <source>
        <dbReference type="EMBL" id="CAF4656247.1"/>
    </source>
</evidence>
<gene>
    <name evidence="1" type="ORF">UJA718_LOCUS33998</name>
</gene>
<protein>
    <recommendedName>
        <fullName evidence="3">C-type lectin domain-containing protein</fullName>
    </recommendedName>
</protein>
<evidence type="ECO:0008006" key="3">
    <source>
        <dbReference type="Google" id="ProtNLM"/>
    </source>
</evidence>